<dbReference type="Gene3D" id="3.30.200.20">
    <property type="entry name" value="Phosphorylase Kinase, domain 1"/>
    <property type="match status" value="1"/>
</dbReference>
<keyword evidence="2" id="KW-0067">ATP-binding</keyword>
<dbReference type="AlphaFoldDB" id="A0AAD2DIH5"/>
<evidence type="ECO:0000259" key="3">
    <source>
        <dbReference type="PROSITE" id="PS50011"/>
    </source>
</evidence>
<proteinExistence type="predicted"/>
<name>A0AAD2DIH5_9LAMI</name>
<evidence type="ECO:0000256" key="2">
    <source>
        <dbReference type="ARBA" id="ARBA00022840"/>
    </source>
</evidence>
<dbReference type="Gene3D" id="1.10.510.10">
    <property type="entry name" value="Transferase(Phosphotransferase) domain 1"/>
    <property type="match status" value="1"/>
</dbReference>
<dbReference type="Pfam" id="PF00069">
    <property type="entry name" value="Pkinase"/>
    <property type="match status" value="1"/>
</dbReference>
<organism evidence="4 5">
    <name type="scientific">Fraxinus pennsylvanica</name>
    <dbReference type="NCBI Taxonomy" id="56036"/>
    <lineage>
        <taxon>Eukaryota</taxon>
        <taxon>Viridiplantae</taxon>
        <taxon>Streptophyta</taxon>
        <taxon>Embryophyta</taxon>
        <taxon>Tracheophyta</taxon>
        <taxon>Spermatophyta</taxon>
        <taxon>Magnoliopsida</taxon>
        <taxon>eudicotyledons</taxon>
        <taxon>Gunneridae</taxon>
        <taxon>Pentapetalae</taxon>
        <taxon>asterids</taxon>
        <taxon>lamiids</taxon>
        <taxon>Lamiales</taxon>
        <taxon>Oleaceae</taxon>
        <taxon>Oleeae</taxon>
        <taxon>Fraxinus</taxon>
    </lineage>
</organism>
<gene>
    <name evidence="4" type="ORF">FPE_LOCUS3278</name>
</gene>
<dbReference type="Proteomes" id="UP000834106">
    <property type="component" value="Chromosome 2"/>
</dbReference>
<sequence>MNPLKTLKSCFRPNQKEEISVEFLKNGGELLEDLIASFDGRHRIPIVSFSAKELKSRCLLKHVCVHISENGYLFKGCLGERPVLVKMFREELISHRQNNGAIRDIVITSQMSHLKNVLKLIGCCLEFKYAAMVYEDAGIELLSDLLYSNCNIFFPWKSRLKVAADIAYVIAYLHAAFPRPVIYNRELRTDKVIIDRFGVTKLFDFSNSVMLPPGEFQMKDVLLVDCINMDPEYAKSKTLNHKTDVYSIGLLLLILLAGQQSIWPHPVDEIVRISKCDTGFLQKDQLRHYVDQKITEEGGNEAEMQLQDFLDIAHRCIQVKGKDRPDMMTVAKALRKIEKSGHRS</sequence>
<protein>
    <recommendedName>
        <fullName evidence="3">Protein kinase domain-containing protein</fullName>
    </recommendedName>
</protein>
<keyword evidence="5" id="KW-1185">Reference proteome</keyword>
<reference evidence="4" key="1">
    <citation type="submission" date="2023-05" db="EMBL/GenBank/DDBJ databases">
        <authorList>
            <person name="Huff M."/>
        </authorList>
    </citation>
    <scope>NUCLEOTIDE SEQUENCE</scope>
</reference>
<dbReference type="SUPFAM" id="SSF56112">
    <property type="entry name" value="Protein kinase-like (PK-like)"/>
    <property type="match status" value="1"/>
</dbReference>
<dbReference type="GO" id="GO:0004674">
    <property type="term" value="F:protein serine/threonine kinase activity"/>
    <property type="evidence" value="ECO:0007669"/>
    <property type="project" value="TreeGrafter"/>
</dbReference>
<dbReference type="PROSITE" id="PS50011">
    <property type="entry name" value="PROTEIN_KINASE_DOM"/>
    <property type="match status" value="1"/>
</dbReference>
<accession>A0AAD2DIH5</accession>
<keyword evidence="1" id="KW-0547">Nucleotide-binding</keyword>
<dbReference type="InterPro" id="IPR011009">
    <property type="entry name" value="Kinase-like_dom_sf"/>
</dbReference>
<dbReference type="InterPro" id="IPR045274">
    <property type="entry name" value="WAK-like"/>
</dbReference>
<dbReference type="PANTHER" id="PTHR27005">
    <property type="entry name" value="WALL-ASSOCIATED RECEPTOR KINASE-LIKE 21"/>
    <property type="match status" value="1"/>
</dbReference>
<dbReference type="GO" id="GO:0005886">
    <property type="term" value="C:plasma membrane"/>
    <property type="evidence" value="ECO:0007669"/>
    <property type="project" value="TreeGrafter"/>
</dbReference>
<dbReference type="GO" id="GO:0005524">
    <property type="term" value="F:ATP binding"/>
    <property type="evidence" value="ECO:0007669"/>
    <property type="project" value="UniProtKB-KW"/>
</dbReference>
<evidence type="ECO:0000313" key="5">
    <source>
        <dbReference type="Proteomes" id="UP000834106"/>
    </source>
</evidence>
<dbReference type="GO" id="GO:0007166">
    <property type="term" value="P:cell surface receptor signaling pathway"/>
    <property type="evidence" value="ECO:0007669"/>
    <property type="project" value="InterPro"/>
</dbReference>
<evidence type="ECO:0000313" key="4">
    <source>
        <dbReference type="EMBL" id="CAI9755847.1"/>
    </source>
</evidence>
<dbReference type="InterPro" id="IPR000719">
    <property type="entry name" value="Prot_kinase_dom"/>
</dbReference>
<dbReference type="PANTHER" id="PTHR27005:SF466">
    <property type="entry name" value="NON-FUNCTIONAL PSEUDOKINASE ZED1-LIKE"/>
    <property type="match status" value="1"/>
</dbReference>
<dbReference type="EMBL" id="OU503037">
    <property type="protein sequence ID" value="CAI9755847.1"/>
    <property type="molecule type" value="Genomic_DNA"/>
</dbReference>
<evidence type="ECO:0000256" key="1">
    <source>
        <dbReference type="ARBA" id="ARBA00022741"/>
    </source>
</evidence>
<feature type="domain" description="Protein kinase" evidence="3">
    <location>
        <begin position="38"/>
        <end position="344"/>
    </location>
</feature>